<gene>
    <name evidence="1" type="ORF">B456_002G138700</name>
</gene>
<keyword evidence="2" id="KW-1185">Reference proteome</keyword>
<dbReference type="AlphaFoldDB" id="A0A0D2R5P2"/>
<reference evidence="1 2" key="1">
    <citation type="journal article" date="2012" name="Nature">
        <title>Repeated polyploidization of Gossypium genomes and the evolution of spinnable cotton fibres.</title>
        <authorList>
            <person name="Paterson A.H."/>
            <person name="Wendel J.F."/>
            <person name="Gundlach H."/>
            <person name="Guo H."/>
            <person name="Jenkins J."/>
            <person name="Jin D."/>
            <person name="Llewellyn D."/>
            <person name="Showmaker K.C."/>
            <person name="Shu S."/>
            <person name="Udall J."/>
            <person name="Yoo M.J."/>
            <person name="Byers R."/>
            <person name="Chen W."/>
            <person name="Doron-Faigenboim A."/>
            <person name="Duke M.V."/>
            <person name="Gong L."/>
            <person name="Grimwood J."/>
            <person name="Grover C."/>
            <person name="Grupp K."/>
            <person name="Hu G."/>
            <person name="Lee T.H."/>
            <person name="Li J."/>
            <person name="Lin L."/>
            <person name="Liu T."/>
            <person name="Marler B.S."/>
            <person name="Page J.T."/>
            <person name="Roberts A.W."/>
            <person name="Romanel E."/>
            <person name="Sanders W.S."/>
            <person name="Szadkowski E."/>
            <person name="Tan X."/>
            <person name="Tang H."/>
            <person name="Xu C."/>
            <person name="Wang J."/>
            <person name="Wang Z."/>
            <person name="Zhang D."/>
            <person name="Zhang L."/>
            <person name="Ashrafi H."/>
            <person name="Bedon F."/>
            <person name="Bowers J.E."/>
            <person name="Brubaker C.L."/>
            <person name="Chee P.W."/>
            <person name="Das S."/>
            <person name="Gingle A.R."/>
            <person name="Haigler C.H."/>
            <person name="Harker D."/>
            <person name="Hoffmann L.V."/>
            <person name="Hovav R."/>
            <person name="Jones D.C."/>
            <person name="Lemke C."/>
            <person name="Mansoor S."/>
            <person name="ur Rahman M."/>
            <person name="Rainville L.N."/>
            <person name="Rambani A."/>
            <person name="Reddy U.K."/>
            <person name="Rong J.K."/>
            <person name="Saranga Y."/>
            <person name="Scheffler B.E."/>
            <person name="Scheffler J.A."/>
            <person name="Stelly D.M."/>
            <person name="Triplett B.A."/>
            <person name="Van Deynze A."/>
            <person name="Vaslin M.F."/>
            <person name="Waghmare V.N."/>
            <person name="Walford S.A."/>
            <person name="Wright R.J."/>
            <person name="Zaki E.A."/>
            <person name="Zhang T."/>
            <person name="Dennis E.S."/>
            <person name="Mayer K.F."/>
            <person name="Peterson D.G."/>
            <person name="Rokhsar D.S."/>
            <person name="Wang X."/>
            <person name="Schmutz J."/>
        </authorList>
    </citation>
    <scope>NUCLEOTIDE SEQUENCE [LARGE SCALE GENOMIC DNA]</scope>
</reference>
<dbReference type="EMBL" id="CM001741">
    <property type="protein sequence ID" value="KJB14705.1"/>
    <property type="molecule type" value="Genomic_DNA"/>
</dbReference>
<organism evidence="1 2">
    <name type="scientific">Gossypium raimondii</name>
    <name type="common">Peruvian cotton</name>
    <name type="synonym">Gossypium klotzschianum subsp. raimondii</name>
    <dbReference type="NCBI Taxonomy" id="29730"/>
    <lineage>
        <taxon>Eukaryota</taxon>
        <taxon>Viridiplantae</taxon>
        <taxon>Streptophyta</taxon>
        <taxon>Embryophyta</taxon>
        <taxon>Tracheophyta</taxon>
        <taxon>Spermatophyta</taxon>
        <taxon>Magnoliopsida</taxon>
        <taxon>eudicotyledons</taxon>
        <taxon>Gunneridae</taxon>
        <taxon>Pentapetalae</taxon>
        <taxon>rosids</taxon>
        <taxon>malvids</taxon>
        <taxon>Malvales</taxon>
        <taxon>Malvaceae</taxon>
        <taxon>Malvoideae</taxon>
        <taxon>Gossypium</taxon>
    </lineage>
</organism>
<sequence>MKPCFQPLFSQVLSAILLPSVARRSQGPFHSDPTFSCSFDLAIKTRPSPFLATTPNAARDLCLSNAPSKLIFIVVPDRGTQVVISAILVSPLPSKSSISFTLLDMNLEISLTDWVFPSCSLLILSVQRAQRAQQIKILHAFGLKFKKGVIFIYQIHHKKK</sequence>
<accession>A0A0D2R5P2</accession>
<dbReference type="Gramene" id="KJB14705">
    <property type="protein sequence ID" value="KJB14705"/>
    <property type="gene ID" value="B456_002G138700"/>
</dbReference>
<protein>
    <submittedName>
        <fullName evidence="1">Uncharacterized protein</fullName>
    </submittedName>
</protein>
<evidence type="ECO:0000313" key="2">
    <source>
        <dbReference type="Proteomes" id="UP000032304"/>
    </source>
</evidence>
<name>A0A0D2R5P2_GOSRA</name>
<dbReference type="Proteomes" id="UP000032304">
    <property type="component" value="Chromosome 2"/>
</dbReference>
<evidence type="ECO:0000313" key="1">
    <source>
        <dbReference type="EMBL" id="KJB14705.1"/>
    </source>
</evidence>
<proteinExistence type="predicted"/>